<comment type="caution">
    <text evidence="6">The sequence shown here is derived from an EMBL/GenBank/DDBJ whole genome shotgun (WGS) entry which is preliminary data.</text>
</comment>
<evidence type="ECO:0000256" key="4">
    <source>
        <dbReference type="ARBA" id="ARBA00023136"/>
    </source>
</evidence>
<sequence>MTTSLLTLYWVLYFAIHSLLATDTIKVLAKSKTPSIFPYYRIAYNVIAIVGLAVLLRFTLPLASLSADTFIGGVITGIGLLFIVLAFRAFNLREFLGFQTETKSELVVTGMYRFVRHPLYFGTMIFIAGLYLLMPSHMMLYVLVISYVYIWVGSRLEERKLRALFGESYSNYAKKVKSLIPYVY</sequence>
<keyword evidence="6" id="KW-0489">Methyltransferase</keyword>
<name>A0ABU3TTK6_9BACT</name>
<organism evidence="6 7">
    <name type="scientific">Aquirufa regiilacus</name>
    <dbReference type="NCBI Taxonomy" id="3024868"/>
    <lineage>
        <taxon>Bacteria</taxon>
        <taxon>Pseudomonadati</taxon>
        <taxon>Bacteroidota</taxon>
        <taxon>Cytophagia</taxon>
        <taxon>Cytophagales</taxon>
        <taxon>Flectobacillaceae</taxon>
        <taxon>Aquirufa</taxon>
    </lineage>
</organism>
<evidence type="ECO:0000256" key="2">
    <source>
        <dbReference type="ARBA" id="ARBA00022692"/>
    </source>
</evidence>
<proteinExistence type="predicted"/>
<evidence type="ECO:0000256" key="5">
    <source>
        <dbReference type="SAM" id="Phobius"/>
    </source>
</evidence>
<dbReference type="EMBL" id="JAVNWW010000004">
    <property type="protein sequence ID" value="MDU0809195.1"/>
    <property type="molecule type" value="Genomic_DNA"/>
</dbReference>
<evidence type="ECO:0000256" key="1">
    <source>
        <dbReference type="ARBA" id="ARBA00004127"/>
    </source>
</evidence>
<dbReference type="PANTHER" id="PTHR12714:SF9">
    <property type="entry name" value="PROTEIN-S-ISOPRENYLCYSTEINE O-METHYLTRANSFERASE"/>
    <property type="match status" value="1"/>
</dbReference>
<evidence type="ECO:0000256" key="3">
    <source>
        <dbReference type="ARBA" id="ARBA00022989"/>
    </source>
</evidence>
<protein>
    <submittedName>
        <fullName evidence="6">Isoprenylcysteine carboxylmethyltransferase family protein</fullName>
        <ecNumber evidence="6">2.1.1.100</ecNumber>
        <ecNumber evidence="6">2.1.1.334</ecNumber>
    </submittedName>
</protein>
<accession>A0ABU3TTK6</accession>
<dbReference type="Gene3D" id="1.20.120.1630">
    <property type="match status" value="1"/>
</dbReference>
<dbReference type="InterPro" id="IPR007318">
    <property type="entry name" value="Phopholipid_MeTrfase"/>
</dbReference>
<evidence type="ECO:0000313" key="6">
    <source>
        <dbReference type="EMBL" id="MDU0809195.1"/>
    </source>
</evidence>
<keyword evidence="6" id="KW-0808">Transferase</keyword>
<keyword evidence="7" id="KW-1185">Reference proteome</keyword>
<evidence type="ECO:0000313" key="7">
    <source>
        <dbReference type="Proteomes" id="UP001249959"/>
    </source>
</evidence>
<dbReference type="PANTHER" id="PTHR12714">
    <property type="entry name" value="PROTEIN-S ISOPRENYLCYSTEINE O-METHYLTRANSFERASE"/>
    <property type="match status" value="1"/>
</dbReference>
<keyword evidence="4 5" id="KW-0472">Membrane</keyword>
<dbReference type="EC" id="2.1.1.334" evidence="6"/>
<dbReference type="GO" id="GO:0032259">
    <property type="term" value="P:methylation"/>
    <property type="evidence" value="ECO:0007669"/>
    <property type="project" value="UniProtKB-KW"/>
</dbReference>
<feature type="transmembrane region" description="Helical" evidence="5">
    <location>
        <begin position="37"/>
        <end position="58"/>
    </location>
</feature>
<gene>
    <name evidence="6" type="ORF">PQG45_09135</name>
</gene>
<keyword evidence="3 5" id="KW-1133">Transmembrane helix</keyword>
<feature type="transmembrane region" description="Helical" evidence="5">
    <location>
        <begin position="70"/>
        <end position="90"/>
    </location>
</feature>
<reference evidence="6 7" key="1">
    <citation type="submission" date="2023-09" db="EMBL/GenBank/DDBJ databases">
        <title>Aquirufa genomes.</title>
        <authorList>
            <person name="Pitt A."/>
        </authorList>
    </citation>
    <scope>NUCLEOTIDE SEQUENCE [LARGE SCALE GENOMIC DNA]</scope>
    <source>
        <strain evidence="6 7">LEOWEIH-7C</strain>
    </source>
</reference>
<dbReference type="RefSeq" id="WP_315574339.1">
    <property type="nucleotide sequence ID" value="NZ_JARDXH010000001.1"/>
</dbReference>
<dbReference type="EC" id="2.1.1.100" evidence="6"/>
<feature type="transmembrane region" description="Helical" evidence="5">
    <location>
        <begin position="119"/>
        <end position="152"/>
    </location>
</feature>
<comment type="subcellular location">
    <subcellularLocation>
        <location evidence="1">Endomembrane system</location>
        <topology evidence="1">Multi-pass membrane protein</topology>
    </subcellularLocation>
</comment>
<dbReference type="Pfam" id="PF04191">
    <property type="entry name" value="PEMT"/>
    <property type="match status" value="1"/>
</dbReference>
<dbReference type="Proteomes" id="UP001249959">
    <property type="component" value="Unassembled WGS sequence"/>
</dbReference>
<keyword evidence="2 5" id="KW-0812">Transmembrane</keyword>
<dbReference type="GO" id="GO:0004671">
    <property type="term" value="F:protein C-terminal S-isoprenylcysteine carboxyl O-methyltransferase activity"/>
    <property type="evidence" value="ECO:0007669"/>
    <property type="project" value="UniProtKB-EC"/>
</dbReference>